<sequence>MSNVTAPTSELTGPTRLTLKLRHPDCWTLEVTESVDAGLTAHTVYNTPEDTVKGHFTVYADRVEDIDDFVRATEQSRLTDSVSELSPRHEFDNDASNVGNATREMMVEYDPENSMTDSLLSHGFVHDAPVRVDDGWEYWPVIDTDDRADLRERLDSLEETKEAEIIVTKVTSVAGAKNHVSHQLDKLSNRQREVFELACRRDYYTWPRRTTTRELADELDISKTTLLEHLRKAEAKLLNQYADSNSQL</sequence>
<evidence type="ECO:0000313" key="4">
    <source>
        <dbReference type="EMBL" id="CQR53104.1"/>
    </source>
</evidence>
<dbReference type="InterPro" id="IPR007050">
    <property type="entry name" value="HTH_bacterioopsin"/>
</dbReference>
<keyword evidence="1" id="KW-0805">Transcription regulation</keyword>
<reference evidence="5" key="1">
    <citation type="submission" date="2015-03" db="EMBL/GenBank/DDBJ databases">
        <authorList>
            <person name="Urmite Genomes"/>
        </authorList>
    </citation>
    <scope>NUCLEOTIDE SEQUENCE [LARGE SCALE GENOMIC DNA]</scope>
    <source>
        <strain evidence="5">Arc-Hr</strain>
    </source>
</reference>
<protein>
    <submittedName>
        <fullName evidence="4">HTH DNA binding domain protein</fullName>
    </submittedName>
</protein>
<dbReference type="PANTHER" id="PTHR34236">
    <property type="entry name" value="DIMETHYL SULFOXIDE REDUCTASE TRANSCRIPTIONAL ACTIVATOR"/>
    <property type="match status" value="1"/>
</dbReference>
<evidence type="ECO:0000259" key="3">
    <source>
        <dbReference type="Pfam" id="PF04967"/>
    </source>
</evidence>
<dbReference type="InterPro" id="IPR013324">
    <property type="entry name" value="RNA_pol_sigma_r3/r4-like"/>
</dbReference>
<dbReference type="PANTHER" id="PTHR34236:SF1">
    <property type="entry name" value="DIMETHYL SULFOXIDE REDUCTASE TRANSCRIPTIONAL ACTIVATOR"/>
    <property type="match status" value="1"/>
</dbReference>
<dbReference type="EMBL" id="CSTE01000005">
    <property type="protein sequence ID" value="CQR53104.1"/>
    <property type="molecule type" value="Genomic_DNA"/>
</dbReference>
<evidence type="ECO:0000313" key="5">
    <source>
        <dbReference type="Proteomes" id="UP000198902"/>
    </source>
</evidence>
<gene>
    <name evidence="4" type="ORF">BN996_03461</name>
</gene>
<keyword evidence="5" id="KW-1185">Reference proteome</keyword>
<proteinExistence type="predicted"/>
<dbReference type="SUPFAM" id="SSF88659">
    <property type="entry name" value="Sigma3 and sigma4 domains of RNA polymerase sigma factors"/>
    <property type="match status" value="1"/>
</dbReference>
<dbReference type="Proteomes" id="UP000198902">
    <property type="component" value="Unassembled WGS sequence"/>
</dbReference>
<name>A0A0D6JVS0_9EURY</name>
<dbReference type="RefSeq" id="WP_089781071.1">
    <property type="nucleotide sequence ID" value="NZ_CABLRR010000005.1"/>
</dbReference>
<dbReference type="Pfam" id="PF04967">
    <property type="entry name" value="HTH_10"/>
    <property type="match status" value="1"/>
</dbReference>
<organism evidence="4 5">
    <name type="scientific">Haloferax massiliensis</name>
    <dbReference type="NCBI Taxonomy" id="1476858"/>
    <lineage>
        <taxon>Archaea</taxon>
        <taxon>Methanobacteriati</taxon>
        <taxon>Methanobacteriota</taxon>
        <taxon>Stenosarchaea group</taxon>
        <taxon>Halobacteria</taxon>
        <taxon>Halobacteriales</taxon>
        <taxon>Haloferacaceae</taxon>
        <taxon>Haloferax</taxon>
    </lineage>
</organism>
<evidence type="ECO:0000256" key="2">
    <source>
        <dbReference type="ARBA" id="ARBA00023163"/>
    </source>
</evidence>
<dbReference type="OrthoDB" id="194721at2157"/>
<keyword evidence="2" id="KW-0804">Transcription</keyword>
<evidence type="ECO:0000256" key="1">
    <source>
        <dbReference type="ARBA" id="ARBA00023015"/>
    </source>
</evidence>
<dbReference type="InterPro" id="IPR036388">
    <property type="entry name" value="WH-like_DNA-bd_sf"/>
</dbReference>
<dbReference type="AlphaFoldDB" id="A0A0D6JVS0"/>
<dbReference type="Gene3D" id="1.10.10.10">
    <property type="entry name" value="Winged helix-like DNA-binding domain superfamily/Winged helix DNA-binding domain"/>
    <property type="match status" value="1"/>
</dbReference>
<feature type="domain" description="HTH bat-type" evidence="3">
    <location>
        <begin position="187"/>
        <end position="238"/>
    </location>
</feature>
<accession>A0A0D6JVS0</accession>